<dbReference type="PANTHER" id="PTHR11439">
    <property type="entry name" value="GAG-POL-RELATED RETROTRANSPOSON"/>
    <property type="match status" value="1"/>
</dbReference>
<dbReference type="PANTHER" id="PTHR11439:SF467">
    <property type="entry name" value="INTEGRASE CATALYTIC DOMAIN-CONTAINING PROTEIN"/>
    <property type="match status" value="1"/>
</dbReference>
<dbReference type="EMBL" id="JBCGBO010000024">
    <property type="protein sequence ID" value="KAK9181222.1"/>
    <property type="molecule type" value="Genomic_DNA"/>
</dbReference>
<dbReference type="AlphaFoldDB" id="A0AAP0QFN2"/>
<dbReference type="CDD" id="cd09272">
    <property type="entry name" value="RNase_HI_RT_Ty1"/>
    <property type="match status" value="1"/>
</dbReference>
<reference evidence="1 2" key="1">
    <citation type="submission" date="2024-05" db="EMBL/GenBank/DDBJ databases">
        <title>Haplotype-resolved chromosome-level genome assembly of Huyou (Citrus changshanensis).</title>
        <authorList>
            <person name="Miao C."/>
            <person name="Chen W."/>
            <person name="Wu Y."/>
            <person name="Wang L."/>
            <person name="Zhao S."/>
            <person name="Grierson D."/>
            <person name="Xu C."/>
            <person name="Chen K."/>
        </authorList>
    </citation>
    <scope>NUCLEOTIDE SEQUENCE [LARGE SCALE GENOMIC DNA]</scope>
    <source>
        <strain evidence="1">01-14</strain>
        <tissue evidence="1">Leaf</tissue>
    </source>
</reference>
<evidence type="ECO:0000313" key="2">
    <source>
        <dbReference type="Proteomes" id="UP001428341"/>
    </source>
</evidence>
<comment type="caution">
    <text evidence="1">The sequence shown here is derived from an EMBL/GenBank/DDBJ whole genome shotgun (WGS) entry which is preliminary data.</text>
</comment>
<name>A0AAP0QFN2_9ROSI</name>
<dbReference type="SUPFAM" id="SSF56672">
    <property type="entry name" value="DNA/RNA polymerases"/>
    <property type="match status" value="1"/>
</dbReference>
<gene>
    <name evidence="1" type="ORF">WN944_024359</name>
</gene>
<keyword evidence="2" id="KW-1185">Reference proteome</keyword>
<evidence type="ECO:0000313" key="1">
    <source>
        <dbReference type="EMBL" id="KAK9181222.1"/>
    </source>
</evidence>
<organism evidence="1 2">
    <name type="scientific">Citrus x changshan-huyou</name>
    <dbReference type="NCBI Taxonomy" id="2935761"/>
    <lineage>
        <taxon>Eukaryota</taxon>
        <taxon>Viridiplantae</taxon>
        <taxon>Streptophyta</taxon>
        <taxon>Embryophyta</taxon>
        <taxon>Tracheophyta</taxon>
        <taxon>Spermatophyta</taxon>
        <taxon>Magnoliopsida</taxon>
        <taxon>eudicotyledons</taxon>
        <taxon>Gunneridae</taxon>
        <taxon>Pentapetalae</taxon>
        <taxon>rosids</taxon>
        <taxon>malvids</taxon>
        <taxon>Sapindales</taxon>
        <taxon>Rutaceae</taxon>
        <taxon>Aurantioideae</taxon>
        <taxon>Citrus</taxon>
    </lineage>
</organism>
<dbReference type="InterPro" id="IPR043502">
    <property type="entry name" value="DNA/RNA_pol_sf"/>
</dbReference>
<protein>
    <submittedName>
        <fullName evidence="1">Uncharacterized protein</fullName>
    </submittedName>
</protein>
<accession>A0AAP0QFN2</accession>
<proteinExistence type="predicted"/>
<dbReference type="Proteomes" id="UP001428341">
    <property type="component" value="Unassembled WGS sequence"/>
</dbReference>
<sequence length="405" mass="45470">MEIRRDKKNGSVWLTQKSYLKKVLERFGMDDKTKPVCTPLAPHFKLSSSSCPRSQEERDYMVRVPYASAVGSLMYAMVCTRPDISQAVSMVSRYMHNPGKNQWLAVKWILRYLYGTVDVGLLFKKDCGQQCVGYCDSDFAGDLDKRRSTTGYVFTLGGGPVSWRSILQSTIALSTTEAEYMAATEAVKEAIWLKGLLGDLGVIQENIMVFCDNQSAIFLAKNQTYHTWTKHIDVKYHYVREIIESGVVLLRKIDTKDNPSDMLTKDHFGDEGSLVVGSDLDKFSPRWRISVRVLGIFGFLGSEIRYSNIEVVCNSFKVAVTKGVKALPDVEKHHIANLNVSVRVTRSLAFLSRISKEASELGNSLALPPSLSQLVTYQLKILQIISGFKQPSMTALIQLLRLIAR</sequence>